<dbReference type="AlphaFoldDB" id="A0A098G4W0"/>
<keyword evidence="2" id="KW-1185">Reference proteome</keyword>
<evidence type="ECO:0000313" key="1">
    <source>
        <dbReference type="EMBL" id="CEG57502.1"/>
    </source>
</evidence>
<gene>
    <name evidence="1" type="ORF">LFA_2119</name>
</gene>
<dbReference type="HOGENOM" id="CLU_2382561_0_0_6"/>
<organism evidence="1 2">
    <name type="scientific">Legionella fallonii LLAP-10</name>
    <dbReference type="NCBI Taxonomy" id="1212491"/>
    <lineage>
        <taxon>Bacteria</taxon>
        <taxon>Pseudomonadati</taxon>
        <taxon>Pseudomonadota</taxon>
        <taxon>Gammaproteobacteria</taxon>
        <taxon>Legionellales</taxon>
        <taxon>Legionellaceae</taxon>
        <taxon>Legionella</taxon>
    </lineage>
</organism>
<dbReference type="OrthoDB" id="5648733at2"/>
<dbReference type="Proteomes" id="UP000032430">
    <property type="component" value="Chromosome I"/>
</dbReference>
<protein>
    <submittedName>
        <fullName evidence="1">Uncharacterized protein</fullName>
    </submittedName>
</protein>
<dbReference type="RefSeq" id="WP_045095991.1">
    <property type="nucleotide sequence ID" value="NZ_LN614827.1"/>
</dbReference>
<dbReference type="EMBL" id="LN614827">
    <property type="protein sequence ID" value="CEG57502.1"/>
    <property type="molecule type" value="Genomic_DNA"/>
</dbReference>
<sequence length="94" mass="10469">MSKFFDVNTRILHKIASYAGAVKFANSGVNGVKVKESNPDVLPEGPMKLRRQNAGFFDKRFFSTEDRQIHAGNFDVNSPSNADLVEITATITHR</sequence>
<dbReference type="KEGG" id="lfa:LFA_2119"/>
<reference evidence="2" key="1">
    <citation type="submission" date="2014-09" db="EMBL/GenBank/DDBJ databases">
        <authorList>
            <person name="Gomez-Valero L."/>
        </authorList>
    </citation>
    <scope>NUCLEOTIDE SEQUENCE [LARGE SCALE GENOMIC DNA]</scope>
    <source>
        <strain evidence="2">ATCC700992</strain>
    </source>
</reference>
<evidence type="ECO:0000313" key="2">
    <source>
        <dbReference type="Proteomes" id="UP000032430"/>
    </source>
</evidence>
<name>A0A098G4W0_9GAMM</name>
<accession>A0A098G4W0</accession>
<proteinExistence type="predicted"/>